<dbReference type="RefSeq" id="WP_306884740.1">
    <property type="nucleotide sequence ID" value="NZ_JAUSUL010000001.1"/>
</dbReference>
<dbReference type="GO" id="GO:0005829">
    <property type="term" value="C:cytosol"/>
    <property type="evidence" value="ECO:0007669"/>
    <property type="project" value="TreeGrafter"/>
</dbReference>
<dbReference type="InterPro" id="IPR049517">
    <property type="entry name" value="ACX-like_C"/>
</dbReference>
<dbReference type="PANTHER" id="PTHR11365:SF23">
    <property type="entry name" value="HYPOTHETICAL 5-OXOPROLINASE (EUROFUNG)-RELATED"/>
    <property type="match status" value="1"/>
</dbReference>
<keyword evidence="5" id="KW-1185">Reference proteome</keyword>
<feature type="domain" description="Acetophenone carboxylase-like C-terminal" evidence="3">
    <location>
        <begin position="507"/>
        <end position="676"/>
    </location>
</feature>
<evidence type="ECO:0000259" key="1">
    <source>
        <dbReference type="Pfam" id="PF01968"/>
    </source>
</evidence>
<dbReference type="GO" id="GO:0047423">
    <property type="term" value="F:N-methylhydantoinase (ATP-hydrolyzing) activity"/>
    <property type="evidence" value="ECO:0007669"/>
    <property type="project" value="UniProtKB-EC"/>
</dbReference>
<dbReference type="InterPro" id="IPR002821">
    <property type="entry name" value="Hydantoinase_A"/>
</dbReference>
<dbReference type="EC" id="3.5.2.14" evidence="4"/>
<dbReference type="PANTHER" id="PTHR11365">
    <property type="entry name" value="5-OXOPROLINASE RELATED"/>
    <property type="match status" value="1"/>
</dbReference>
<dbReference type="InterPro" id="IPR043129">
    <property type="entry name" value="ATPase_NBD"/>
</dbReference>
<evidence type="ECO:0000313" key="5">
    <source>
        <dbReference type="Proteomes" id="UP001229244"/>
    </source>
</evidence>
<dbReference type="Proteomes" id="UP001229244">
    <property type="component" value="Unassembled WGS sequence"/>
</dbReference>
<dbReference type="EMBL" id="JAUSUL010000001">
    <property type="protein sequence ID" value="MDQ0314956.1"/>
    <property type="molecule type" value="Genomic_DNA"/>
</dbReference>
<name>A0AAE3VMV7_9HYPH</name>
<proteinExistence type="predicted"/>
<evidence type="ECO:0000313" key="4">
    <source>
        <dbReference type="EMBL" id="MDQ0314956.1"/>
    </source>
</evidence>
<organism evidence="4 5">
    <name type="scientific">Amorphus orientalis</name>
    <dbReference type="NCBI Taxonomy" id="649198"/>
    <lineage>
        <taxon>Bacteria</taxon>
        <taxon>Pseudomonadati</taxon>
        <taxon>Pseudomonadota</taxon>
        <taxon>Alphaproteobacteria</taxon>
        <taxon>Hyphomicrobiales</taxon>
        <taxon>Amorphaceae</taxon>
        <taxon>Amorphus</taxon>
    </lineage>
</organism>
<dbReference type="Pfam" id="PF19278">
    <property type="entry name" value="Hydant_A_C"/>
    <property type="match status" value="1"/>
</dbReference>
<accession>A0AAE3VMV7</accession>
<keyword evidence="4" id="KW-0378">Hydrolase</keyword>
<feature type="domain" description="Hydantoinase/oxoprolinase N-terminal" evidence="2">
    <location>
        <begin position="8"/>
        <end position="182"/>
    </location>
</feature>
<feature type="domain" description="Hydantoinase A/oxoprolinase" evidence="1">
    <location>
        <begin position="206"/>
        <end position="491"/>
    </location>
</feature>
<dbReference type="InterPro" id="IPR045079">
    <property type="entry name" value="Oxoprolinase-like"/>
</dbReference>
<dbReference type="SUPFAM" id="SSF53067">
    <property type="entry name" value="Actin-like ATPase domain"/>
    <property type="match status" value="1"/>
</dbReference>
<reference evidence="4" key="1">
    <citation type="submission" date="2023-07" db="EMBL/GenBank/DDBJ databases">
        <title>Genomic Encyclopedia of Type Strains, Phase IV (KMG-IV): sequencing the most valuable type-strain genomes for metagenomic binning, comparative biology and taxonomic classification.</title>
        <authorList>
            <person name="Goeker M."/>
        </authorList>
    </citation>
    <scope>NUCLEOTIDE SEQUENCE</scope>
    <source>
        <strain evidence="4">DSM 21202</strain>
    </source>
</reference>
<dbReference type="Pfam" id="PF05378">
    <property type="entry name" value="Hydant_A_N"/>
    <property type="match status" value="1"/>
</dbReference>
<dbReference type="GO" id="GO:0006749">
    <property type="term" value="P:glutathione metabolic process"/>
    <property type="evidence" value="ECO:0007669"/>
    <property type="project" value="TreeGrafter"/>
</dbReference>
<dbReference type="GO" id="GO:0017168">
    <property type="term" value="F:5-oxoprolinase (ATP-hydrolyzing) activity"/>
    <property type="evidence" value="ECO:0007669"/>
    <property type="project" value="TreeGrafter"/>
</dbReference>
<comment type="caution">
    <text evidence="4">The sequence shown here is derived from an EMBL/GenBank/DDBJ whole genome shotgun (WGS) entry which is preliminary data.</text>
</comment>
<sequence>MQRPEWIIGVDVGGTFTDLYAFERASGQLALHKRPSTPDNPAVAILEGLRELAGKARFDPATVGVLAHGTTVATNALIQRTGAPVAVVTTRNFRDLLEIGRQIRPRLYDLKADQPPPLAAREHRFEVDERVGADGRAVTPLDADSVAAAVEAVRDSGAEACAVCFLFSYLNADHERAVGASLAAALPDLSISLSSDVQPEFREYERFSTTLLNAYLQPLLNRYMRHLQSELASLAPDARVGINQSSGGLMSPERAREFPVRTALSGPAAGAMGAISTARKAGRGNIITLDMGGTSADVTLIRDYQVSTTFDREVAGFPVRLPMVDIHTVGAGGGSVAWFDRDGLMKVGPKSAGAVPGPACYGHGGTEPTVTDANAVLGRLSERGLLGGTMTLDTEASRRVIAPVAEGLGFTPERTAQGMLDIVTANMVRAIRAISVERGHDPRDFALMPFGGAGPLHANACAKALGIREIVVPYSPGILCAEGLLVADLSENLVRGQRFRLDDAAGARIAALAEDMMAEAEAWWAHEEVAADRRSLQAVVDMRYASQNYELRVPIETDGLTLRPPEVDALRDAFFAAHDQAYGFHNPEDPVDVVAVRLTAIGRLPSPGMPSAAADATTTPTPVEVRDVWFFDPDPVRTSVYDRATFAAGTVIEGPAVIDQFDATTLVFPGDVARVDDALNILMEIAQ</sequence>
<evidence type="ECO:0000259" key="3">
    <source>
        <dbReference type="Pfam" id="PF19278"/>
    </source>
</evidence>
<dbReference type="Pfam" id="PF01968">
    <property type="entry name" value="Hydantoinase_A"/>
    <property type="match status" value="1"/>
</dbReference>
<evidence type="ECO:0000259" key="2">
    <source>
        <dbReference type="Pfam" id="PF05378"/>
    </source>
</evidence>
<dbReference type="InterPro" id="IPR008040">
    <property type="entry name" value="Hydant_A_N"/>
</dbReference>
<dbReference type="AlphaFoldDB" id="A0AAE3VMV7"/>
<gene>
    <name evidence="4" type="ORF">J2S73_001393</name>
</gene>
<protein>
    <submittedName>
        <fullName evidence="4">N-methylhydantoinase A</fullName>
        <ecNumber evidence="4">3.5.2.14</ecNumber>
    </submittedName>
</protein>